<feature type="compositionally biased region" description="Basic and acidic residues" evidence="1">
    <location>
        <begin position="24"/>
        <end position="60"/>
    </location>
</feature>
<dbReference type="PANTHER" id="PTHR21838:SF2">
    <property type="entry name" value="COILED-COIL DOMAIN-CONTAINING PROTEIN 137"/>
    <property type="match status" value="1"/>
</dbReference>
<dbReference type="InterPro" id="IPR026680">
    <property type="entry name" value="CCDC137"/>
</dbReference>
<dbReference type="EMBL" id="NEDP02003104">
    <property type="protein sequence ID" value="OWF49463.1"/>
    <property type="molecule type" value="Genomic_DNA"/>
</dbReference>
<comment type="caution">
    <text evidence="2">The sequence shown here is derived from an EMBL/GenBank/DDBJ whole genome shotgun (WGS) entry which is preliminary data.</text>
</comment>
<dbReference type="AlphaFoldDB" id="A0A210QL38"/>
<evidence type="ECO:0000313" key="3">
    <source>
        <dbReference type="Proteomes" id="UP000242188"/>
    </source>
</evidence>
<accession>A0A210QL38</accession>
<feature type="compositionally biased region" description="Basic and acidic residues" evidence="1">
    <location>
        <begin position="100"/>
        <end position="110"/>
    </location>
</feature>
<gene>
    <name evidence="2" type="ORF">KP79_PYT01058</name>
</gene>
<feature type="region of interest" description="Disordered" evidence="1">
    <location>
        <begin position="140"/>
        <end position="177"/>
    </location>
</feature>
<dbReference type="PANTHER" id="PTHR21838">
    <property type="entry name" value="COILED-COIL DOMAIN-CONTAINING PROTEIN 137"/>
    <property type="match status" value="1"/>
</dbReference>
<feature type="region of interest" description="Disordered" evidence="1">
    <location>
        <begin position="192"/>
        <end position="215"/>
    </location>
</feature>
<feature type="compositionally biased region" description="Basic residues" evidence="1">
    <location>
        <begin position="1"/>
        <end position="16"/>
    </location>
</feature>
<evidence type="ECO:0000313" key="2">
    <source>
        <dbReference type="EMBL" id="OWF49463.1"/>
    </source>
</evidence>
<proteinExistence type="predicted"/>
<sequence length="284" mass="33027">MGKIGKPQKTRKHKKVLPFDSSLEGDRKSFRKDKTADRPPKNEEEQEIPRKLKFFMDHKGSFPKKKLNRRKKLKQQSDIKEYAEKGMTKPMRPAPKFTQHRNESDRKFMARVDRETQSVILTSKLSDEFEVDFDELEQGNVTKKKKQTNSAKLQRLKEKKTFKKEKKMEQQMEKKGDFSYLNDKVQFGEVAMAPPSLKAKPRKAPGSKDAVPRPGKKSLLLKAIIAENTNQNSGKGVLSSTREVGQILKRKQMSLSQQHKMDNERDRAIQLYRQLRDKQNKTPS</sequence>
<reference evidence="2 3" key="1">
    <citation type="journal article" date="2017" name="Nat. Ecol. Evol.">
        <title>Scallop genome provides insights into evolution of bilaterian karyotype and development.</title>
        <authorList>
            <person name="Wang S."/>
            <person name="Zhang J."/>
            <person name="Jiao W."/>
            <person name="Li J."/>
            <person name="Xun X."/>
            <person name="Sun Y."/>
            <person name="Guo X."/>
            <person name="Huan P."/>
            <person name="Dong B."/>
            <person name="Zhang L."/>
            <person name="Hu X."/>
            <person name="Sun X."/>
            <person name="Wang J."/>
            <person name="Zhao C."/>
            <person name="Wang Y."/>
            <person name="Wang D."/>
            <person name="Huang X."/>
            <person name="Wang R."/>
            <person name="Lv J."/>
            <person name="Li Y."/>
            <person name="Zhang Z."/>
            <person name="Liu B."/>
            <person name="Lu W."/>
            <person name="Hui Y."/>
            <person name="Liang J."/>
            <person name="Zhou Z."/>
            <person name="Hou R."/>
            <person name="Li X."/>
            <person name="Liu Y."/>
            <person name="Li H."/>
            <person name="Ning X."/>
            <person name="Lin Y."/>
            <person name="Zhao L."/>
            <person name="Xing Q."/>
            <person name="Dou J."/>
            <person name="Li Y."/>
            <person name="Mao J."/>
            <person name="Guo H."/>
            <person name="Dou H."/>
            <person name="Li T."/>
            <person name="Mu C."/>
            <person name="Jiang W."/>
            <person name="Fu Q."/>
            <person name="Fu X."/>
            <person name="Miao Y."/>
            <person name="Liu J."/>
            <person name="Yu Q."/>
            <person name="Li R."/>
            <person name="Liao H."/>
            <person name="Li X."/>
            <person name="Kong Y."/>
            <person name="Jiang Z."/>
            <person name="Chourrout D."/>
            <person name="Li R."/>
            <person name="Bao Z."/>
        </authorList>
    </citation>
    <scope>NUCLEOTIDE SEQUENCE [LARGE SCALE GENOMIC DNA]</scope>
    <source>
        <strain evidence="2 3">PY_sf001</strain>
    </source>
</reference>
<dbReference type="Proteomes" id="UP000242188">
    <property type="component" value="Unassembled WGS sequence"/>
</dbReference>
<evidence type="ECO:0008006" key="4">
    <source>
        <dbReference type="Google" id="ProtNLM"/>
    </source>
</evidence>
<feature type="region of interest" description="Disordered" evidence="1">
    <location>
        <begin position="1"/>
        <end position="110"/>
    </location>
</feature>
<dbReference type="OrthoDB" id="5876637at2759"/>
<feature type="compositionally biased region" description="Basic residues" evidence="1">
    <location>
        <begin position="61"/>
        <end position="74"/>
    </location>
</feature>
<name>A0A210QL38_MIZYE</name>
<feature type="compositionally biased region" description="Basic and acidic residues" evidence="1">
    <location>
        <begin position="75"/>
        <end position="87"/>
    </location>
</feature>
<evidence type="ECO:0000256" key="1">
    <source>
        <dbReference type="SAM" id="MobiDB-lite"/>
    </source>
</evidence>
<organism evidence="2 3">
    <name type="scientific">Mizuhopecten yessoensis</name>
    <name type="common">Japanese scallop</name>
    <name type="synonym">Patinopecten yessoensis</name>
    <dbReference type="NCBI Taxonomy" id="6573"/>
    <lineage>
        <taxon>Eukaryota</taxon>
        <taxon>Metazoa</taxon>
        <taxon>Spiralia</taxon>
        <taxon>Lophotrochozoa</taxon>
        <taxon>Mollusca</taxon>
        <taxon>Bivalvia</taxon>
        <taxon>Autobranchia</taxon>
        <taxon>Pteriomorphia</taxon>
        <taxon>Pectinida</taxon>
        <taxon>Pectinoidea</taxon>
        <taxon>Pectinidae</taxon>
        <taxon>Mizuhopecten</taxon>
    </lineage>
</organism>
<protein>
    <recommendedName>
        <fullName evidence="4">Coiled-coil domain-containing protein 137</fullName>
    </recommendedName>
</protein>
<feature type="compositionally biased region" description="Basic and acidic residues" evidence="1">
    <location>
        <begin position="166"/>
        <end position="177"/>
    </location>
</feature>
<keyword evidence="3" id="KW-1185">Reference proteome</keyword>
<dbReference type="GO" id="GO:0005634">
    <property type="term" value="C:nucleus"/>
    <property type="evidence" value="ECO:0007669"/>
    <property type="project" value="TreeGrafter"/>
</dbReference>